<name>F9RNV6_9VIBR</name>
<organism evidence="1 2">
    <name type="scientific">Vibrio scophthalmi LMG 19158</name>
    <dbReference type="NCBI Taxonomy" id="870967"/>
    <lineage>
        <taxon>Bacteria</taxon>
        <taxon>Pseudomonadati</taxon>
        <taxon>Pseudomonadota</taxon>
        <taxon>Gammaproteobacteria</taxon>
        <taxon>Vibrionales</taxon>
        <taxon>Vibrionaceae</taxon>
        <taxon>Vibrio</taxon>
    </lineage>
</organism>
<sequence>KKKAIHGITIIDPLSMCTERVISLMNRQQRLNFRPKGIRD</sequence>
<feature type="non-terminal residue" evidence="1">
    <location>
        <position position="1"/>
    </location>
</feature>
<protein>
    <submittedName>
        <fullName evidence="1">Uncharacterized protein</fullName>
    </submittedName>
</protein>
<evidence type="ECO:0000313" key="2">
    <source>
        <dbReference type="Proteomes" id="UP000004349"/>
    </source>
</evidence>
<proteinExistence type="predicted"/>
<accession>F9RNV6</accession>
<dbReference type="EMBL" id="AFWE01000117">
    <property type="protein sequence ID" value="EGU36783.1"/>
    <property type="molecule type" value="Genomic_DNA"/>
</dbReference>
<comment type="caution">
    <text evidence="1">The sequence shown here is derived from an EMBL/GenBank/DDBJ whole genome shotgun (WGS) entry which is preliminary data.</text>
</comment>
<evidence type="ECO:0000313" key="1">
    <source>
        <dbReference type="EMBL" id="EGU36783.1"/>
    </source>
</evidence>
<dbReference type="AlphaFoldDB" id="F9RNV6"/>
<reference evidence="1 2" key="1">
    <citation type="journal article" date="2012" name="Int. J. Syst. Evol. Microbiol.">
        <title>Vibrio caribbeanicus sp. nov., isolated from the marine sponge Scleritoderma cyanea.</title>
        <authorList>
            <person name="Hoffmann M."/>
            <person name="Monday S.R."/>
            <person name="Allard M.W."/>
            <person name="Strain E.A."/>
            <person name="Whittaker P."/>
            <person name="Naum M."/>
            <person name="McCarthy P.J."/>
            <person name="Lopez J.V."/>
            <person name="Fischer M."/>
            <person name="Brown E.W."/>
        </authorList>
    </citation>
    <scope>NUCLEOTIDE SEQUENCE [LARGE SCALE GENOMIC DNA]</scope>
    <source>
        <strain evidence="1 2">LMG 19158</strain>
    </source>
</reference>
<dbReference type="Proteomes" id="UP000004349">
    <property type="component" value="Unassembled WGS sequence"/>
</dbReference>
<gene>
    <name evidence="1" type="ORF">VIS19158_18386</name>
</gene>